<comment type="caution">
    <text evidence="1">The sequence shown here is derived from an EMBL/GenBank/DDBJ whole genome shotgun (WGS) entry which is preliminary data.</text>
</comment>
<dbReference type="GeneID" id="80888317"/>
<sequence>MTPPKPPLLLLYGSSGVTVVSAKALAAAHVSASKIIVNLPGAGNVDAEVVRSLTPGTAGVTSISVQLPTAMIAEEIDHAAAFGEDGADGIDETASQNVLNTVGSIVTVTASHSNTASASAWFRFYRPHL</sequence>
<organism evidence="1 2">
    <name type="scientific">Akanthomyces muscarius</name>
    <name type="common">Entomopathogenic fungus</name>
    <name type="synonym">Lecanicillium muscarium</name>
    <dbReference type="NCBI Taxonomy" id="2231603"/>
    <lineage>
        <taxon>Eukaryota</taxon>
        <taxon>Fungi</taxon>
        <taxon>Dikarya</taxon>
        <taxon>Ascomycota</taxon>
        <taxon>Pezizomycotina</taxon>
        <taxon>Sordariomycetes</taxon>
        <taxon>Hypocreomycetidae</taxon>
        <taxon>Hypocreales</taxon>
        <taxon>Cordycipitaceae</taxon>
        <taxon>Akanthomyces</taxon>
    </lineage>
</organism>
<gene>
    <name evidence="1" type="ORF">LMH87_001158</name>
</gene>
<accession>A0A9W8QFZ4</accession>
<evidence type="ECO:0000313" key="1">
    <source>
        <dbReference type="EMBL" id="KAJ4155937.1"/>
    </source>
</evidence>
<protein>
    <submittedName>
        <fullName evidence="1">Uncharacterized protein</fullName>
    </submittedName>
</protein>
<name>A0A9W8QFZ4_AKAMU</name>
<dbReference type="RefSeq" id="XP_056056061.1">
    <property type="nucleotide sequence ID" value="XM_056199190.1"/>
</dbReference>
<dbReference type="KEGG" id="amus:LMH87_001158"/>
<reference evidence="1" key="1">
    <citation type="journal article" date="2023" name="Access Microbiol">
        <title>De-novo genome assembly for Akanthomyces muscarius, a biocontrol agent of insect agricultural pests.</title>
        <authorList>
            <person name="Erdos Z."/>
            <person name="Studholme D.J."/>
            <person name="Raymond B."/>
            <person name="Sharma M."/>
        </authorList>
    </citation>
    <scope>NUCLEOTIDE SEQUENCE</scope>
    <source>
        <strain evidence="1">Ve6</strain>
    </source>
</reference>
<evidence type="ECO:0000313" key="2">
    <source>
        <dbReference type="Proteomes" id="UP001144673"/>
    </source>
</evidence>
<dbReference type="AlphaFoldDB" id="A0A9W8QFZ4"/>
<keyword evidence="2" id="KW-1185">Reference proteome</keyword>
<dbReference type="EMBL" id="JAJHUN010000007">
    <property type="protein sequence ID" value="KAJ4155937.1"/>
    <property type="molecule type" value="Genomic_DNA"/>
</dbReference>
<proteinExistence type="predicted"/>
<dbReference type="Proteomes" id="UP001144673">
    <property type="component" value="Chromosome 6"/>
</dbReference>